<sequence length="72" mass="6980">MALLVVGGALMVAELYAGNVGLALLCTVAVLAAAAGNKGLAPAAIIAGIICIPGGTMYGFIPLIALIIGFIP</sequence>
<feature type="transmembrane region" description="Helical" evidence="1">
    <location>
        <begin position="43"/>
        <end position="71"/>
    </location>
</feature>
<organism evidence="2">
    <name type="scientific">Anopheles darlingi</name>
    <name type="common">Mosquito</name>
    <dbReference type="NCBI Taxonomy" id="43151"/>
    <lineage>
        <taxon>Eukaryota</taxon>
        <taxon>Metazoa</taxon>
        <taxon>Ecdysozoa</taxon>
        <taxon>Arthropoda</taxon>
        <taxon>Hexapoda</taxon>
        <taxon>Insecta</taxon>
        <taxon>Pterygota</taxon>
        <taxon>Neoptera</taxon>
        <taxon>Endopterygota</taxon>
        <taxon>Diptera</taxon>
        <taxon>Nematocera</taxon>
        <taxon>Culicoidea</taxon>
        <taxon>Culicidae</taxon>
        <taxon>Anophelinae</taxon>
        <taxon>Anopheles</taxon>
    </lineage>
</organism>
<name>A0A2M4D590_ANODA</name>
<evidence type="ECO:0000256" key="1">
    <source>
        <dbReference type="SAM" id="Phobius"/>
    </source>
</evidence>
<accession>A0A2M4D590</accession>
<dbReference type="EMBL" id="GGFL01008547">
    <property type="protein sequence ID" value="MBW72725.1"/>
    <property type="molecule type" value="Transcribed_RNA"/>
</dbReference>
<protein>
    <submittedName>
        <fullName evidence="2">Uncharacterized protein</fullName>
    </submittedName>
</protein>
<proteinExistence type="predicted"/>
<evidence type="ECO:0000313" key="2">
    <source>
        <dbReference type="EMBL" id="MBW72725.1"/>
    </source>
</evidence>
<feature type="transmembrane region" description="Helical" evidence="1">
    <location>
        <begin position="15"/>
        <end position="36"/>
    </location>
</feature>
<reference evidence="2" key="1">
    <citation type="submission" date="2018-01" db="EMBL/GenBank/DDBJ databases">
        <title>An insight into the sialome of Amazonian anophelines.</title>
        <authorList>
            <person name="Ribeiro J.M."/>
            <person name="Scarpassa V."/>
            <person name="Calvo E."/>
        </authorList>
    </citation>
    <scope>NUCLEOTIDE SEQUENCE</scope>
</reference>
<keyword evidence="1" id="KW-0812">Transmembrane</keyword>
<keyword evidence="1" id="KW-1133">Transmembrane helix</keyword>
<keyword evidence="1" id="KW-0472">Membrane</keyword>
<dbReference type="AlphaFoldDB" id="A0A2M4D590"/>